<dbReference type="PANTHER" id="PTHR43827">
    <property type="entry name" value="2,5-DIKETO-D-GLUCONIC ACID REDUCTASE"/>
    <property type="match status" value="1"/>
</dbReference>
<feature type="site" description="Lowers pKa of active site Tyr" evidence="6">
    <location>
        <position position="69"/>
    </location>
</feature>
<evidence type="ECO:0000313" key="9">
    <source>
        <dbReference type="Proteomes" id="UP000045285"/>
    </source>
</evidence>
<dbReference type="InterPro" id="IPR023210">
    <property type="entry name" value="NADP_OxRdtase_dom"/>
</dbReference>
<feature type="domain" description="NADP-dependent oxidoreductase" evidence="7">
    <location>
        <begin position="21"/>
        <end position="253"/>
    </location>
</feature>
<dbReference type="PIRSF" id="PIRSF000097">
    <property type="entry name" value="AKR"/>
    <property type="match status" value="1"/>
</dbReference>
<dbReference type="Pfam" id="PF00248">
    <property type="entry name" value="Aldo_ket_red"/>
    <property type="match status" value="1"/>
</dbReference>
<dbReference type="Gene3D" id="3.20.20.100">
    <property type="entry name" value="NADP-dependent oxidoreductase domain"/>
    <property type="match status" value="1"/>
</dbReference>
<dbReference type="SUPFAM" id="SSF51430">
    <property type="entry name" value="NAD(P)-linked oxidoreductase"/>
    <property type="match status" value="1"/>
</dbReference>
<evidence type="ECO:0000256" key="6">
    <source>
        <dbReference type="PIRSR" id="PIRSR000097-3"/>
    </source>
</evidence>
<dbReference type="PRINTS" id="PR00069">
    <property type="entry name" value="ALDKETRDTASE"/>
</dbReference>
<sequence>MNIMFQKTNQRMFGTFPLKGDTLRAAVAAAIDAGYRAFDTAQAYGNEADTGLALAESGIPRDELCITTKVTVENFSQERFMPSVEQSLQDLKLDRVDILLLHWPTPGGDIRLSLELLQDAQERGFASTVGISNYTAAMMRQAKQIASVPLVTNQVEFHPLLDQRKLLAAANETGIPLSSYCSVARGEVFKHPLFAEIGAAYGKSAAQVVLRWILQKGLPINTMSTKPDNIRSNFDVMDFTLSSIDMGRIDAMNAVGYRVVGKRLIPYAPDFDV</sequence>
<gene>
    <name evidence="8" type="primary">dkgB</name>
    <name evidence="8" type="ORF">MPL3356_140094</name>
</gene>
<dbReference type="AlphaFoldDB" id="A0A090F1J7"/>
<evidence type="ECO:0000313" key="8">
    <source>
        <dbReference type="EMBL" id="CDX13196.1"/>
    </source>
</evidence>
<organism evidence="8 9">
    <name type="scientific">Mesorhizobium plurifarium</name>
    <dbReference type="NCBI Taxonomy" id="69974"/>
    <lineage>
        <taxon>Bacteria</taxon>
        <taxon>Pseudomonadati</taxon>
        <taxon>Pseudomonadota</taxon>
        <taxon>Alphaproteobacteria</taxon>
        <taxon>Hyphomicrobiales</taxon>
        <taxon>Phyllobacteriaceae</taxon>
        <taxon>Mesorhizobium</taxon>
    </lineage>
</organism>
<dbReference type="GO" id="GO:0051596">
    <property type="term" value="P:methylglyoxal catabolic process"/>
    <property type="evidence" value="ECO:0007669"/>
    <property type="project" value="TreeGrafter"/>
</dbReference>
<dbReference type="PANTHER" id="PTHR43827:SF3">
    <property type="entry name" value="NADP-DEPENDENT OXIDOREDUCTASE DOMAIN-CONTAINING PROTEIN"/>
    <property type="match status" value="1"/>
</dbReference>
<reference evidence="9" key="1">
    <citation type="submission" date="2014-08" db="EMBL/GenBank/DDBJ databases">
        <authorList>
            <person name="Moulin L."/>
        </authorList>
    </citation>
    <scope>NUCLEOTIDE SEQUENCE [LARGE SCALE GENOMIC DNA]</scope>
</reference>
<protein>
    <submittedName>
        <fullName evidence="8">2,5-diketo-D-gluconic acid reductase B</fullName>
        <ecNumber evidence="8">1.1.1.274</ecNumber>
    </submittedName>
</protein>
<dbReference type="InterPro" id="IPR020471">
    <property type="entry name" value="AKR"/>
</dbReference>
<evidence type="ECO:0000259" key="7">
    <source>
        <dbReference type="Pfam" id="PF00248"/>
    </source>
</evidence>
<feature type="binding site" evidence="5">
    <location>
        <position position="102"/>
    </location>
    <ligand>
        <name>substrate</name>
    </ligand>
</feature>
<evidence type="ECO:0000256" key="1">
    <source>
        <dbReference type="ARBA" id="ARBA00007905"/>
    </source>
</evidence>
<keyword evidence="2" id="KW-0521">NADP</keyword>
<dbReference type="GO" id="GO:0050580">
    <property type="term" value="F:2,5-didehydrogluconate reductase activity"/>
    <property type="evidence" value="ECO:0007669"/>
    <property type="project" value="UniProtKB-EC"/>
</dbReference>
<dbReference type="GO" id="GO:1990002">
    <property type="term" value="F:methylglyoxal reductase (NADPH) (acetol producing) activity"/>
    <property type="evidence" value="ECO:0007669"/>
    <property type="project" value="TreeGrafter"/>
</dbReference>
<feature type="active site" description="Proton donor" evidence="4">
    <location>
        <position position="44"/>
    </location>
</feature>
<dbReference type="EMBL" id="CCMZ01000006">
    <property type="protein sequence ID" value="CDX13196.1"/>
    <property type="molecule type" value="Genomic_DNA"/>
</dbReference>
<proteinExistence type="inferred from homology"/>
<evidence type="ECO:0000256" key="4">
    <source>
        <dbReference type="PIRSR" id="PIRSR000097-1"/>
    </source>
</evidence>
<dbReference type="EC" id="1.1.1.274" evidence="8"/>
<dbReference type="InterPro" id="IPR036812">
    <property type="entry name" value="NAD(P)_OxRdtase_dom_sf"/>
</dbReference>
<keyword evidence="9" id="KW-1185">Reference proteome</keyword>
<evidence type="ECO:0000256" key="5">
    <source>
        <dbReference type="PIRSR" id="PIRSR000097-2"/>
    </source>
</evidence>
<accession>A0A090F1J7</accession>
<name>A0A090F1J7_MESPL</name>
<comment type="similarity">
    <text evidence="1">Belongs to the aldo/keto reductase family.</text>
</comment>
<dbReference type="Proteomes" id="UP000045285">
    <property type="component" value="Unassembled WGS sequence"/>
</dbReference>
<keyword evidence="3 8" id="KW-0560">Oxidoreductase</keyword>
<evidence type="ECO:0000256" key="3">
    <source>
        <dbReference type="ARBA" id="ARBA00023002"/>
    </source>
</evidence>
<evidence type="ECO:0000256" key="2">
    <source>
        <dbReference type="ARBA" id="ARBA00022857"/>
    </source>
</evidence>